<dbReference type="STRING" id="883111.HMPREF9706_00635"/>
<evidence type="ECO:0000256" key="1">
    <source>
        <dbReference type="ARBA" id="ARBA00010266"/>
    </source>
</evidence>
<feature type="domain" description="Mannosyl-glycoprotein endo-beta-N-acetylglucosamidase-like" evidence="2">
    <location>
        <begin position="13"/>
        <end position="147"/>
    </location>
</feature>
<proteinExistence type="inferred from homology"/>
<keyword evidence="5" id="KW-1185">Reference proteome</keyword>
<dbReference type="Gene3D" id="3.90.1720.10">
    <property type="entry name" value="endopeptidase domain like (from Nostoc punctiforme)"/>
    <property type="match status" value="1"/>
</dbReference>
<dbReference type="InterPro" id="IPR038765">
    <property type="entry name" value="Papain-like_cys_pep_sf"/>
</dbReference>
<dbReference type="Pfam" id="PF08230">
    <property type="entry name" value="CW_7"/>
    <property type="match status" value="1"/>
</dbReference>
<evidence type="ECO:0000313" key="5">
    <source>
        <dbReference type="Proteomes" id="UP000004465"/>
    </source>
</evidence>
<comment type="similarity">
    <text evidence="1">Belongs to the glycosyl hydrolase 73 family.</text>
</comment>
<dbReference type="Pfam" id="PF01832">
    <property type="entry name" value="Glucosaminidase"/>
    <property type="match status" value="1"/>
</dbReference>
<dbReference type="GO" id="GO:0004040">
    <property type="term" value="F:amidase activity"/>
    <property type="evidence" value="ECO:0007669"/>
    <property type="project" value="InterPro"/>
</dbReference>
<dbReference type="Proteomes" id="UP000004465">
    <property type="component" value="Unassembled WGS sequence"/>
</dbReference>
<dbReference type="PATRIC" id="fig|883111.3.peg.640"/>
<dbReference type="InterPro" id="IPR002901">
    <property type="entry name" value="MGlyc_endo_b_GlcNAc-like_dom"/>
</dbReference>
<dbReference type="Pfam" id="PF05257">
    <property type="entry name" value="CHAP"/>
    <property type="match status" value="1"/>
</dbReference>
<evidence type="ECO:0000259" key="2">
    <source>
        <dbReference type="SMART" id="SM00047"/>
    </source>
</evidence>
<protein>
    <recommendedName>
        <fullName evidence="6">Mannosyl-glycoprotein endo-beta-N-acetylglucosamidase-like domain-containing protein</fullName>
    </recommendedName>
</protein>
<dbReference type="Gene3D" id="1.10.530.10">
    <property type="match status" value="1"/>
</dbReference>
<dbReference type="OrthoDB" id="5056238at2"/>
<evidence type="ECO:0000313" key="4">
    <source>
        <dbReference type="EMBL" id="EKB54445.1"/>
    </source>
</evidence>
<dbReference type="SMART" id="SM00047">
    <property type="entry name" value="LYZ2"/>
    <property type="match status" value="1"/>
</dbReference>
<dbReference type="InterPro" id="IPR013168">
    <property type="entry name" value="Cpl_7_lyso_C"/>
</dbReference>
<name>K1LCU0_9LACT</name>
<comment type="caution">
    <text evidence="4">The sequence shown here is derived from an EMBL/GenBank/DDBJ whole genome shotgun (WGS) entry which is preliminary data.</text>
</comment>
<gene>
    <name evidence="4" type="ORF">HMPREF9706_00635</name>
</gene>
<evidence type="ECO:0008006" key="6">
    <source>
        <dbReference type="Google" id="ProtNLM"/>
    </source>
</evidence>
<dbReference type="InterPro" id="IPR007921">
    <property type="entry name" value="CHAP_dom"/>
</dbReference>
<sequence length="460" mass="51460">MIKRRLEMGDLKMLKYKGATLTDETLNMLIKEAERLGVPPSYLIVKLHFEGLWGTSAVAKANNNLSGMTYPNTHMNAFTRPSGVQVKRGTKRPANEGGYYMHYSSLDDFFKDWLYLIRRGGSYNIADSKNFDEAVKGMFRYGGAKYDYATMNLPDSQSKQRYEAYLRGMKARRSAINQANNGVLDKLDKGVENMTATANAVIQEAKKWLGSNKWGANHKKIIDGYNAVRALPRGYAVKYSDDWCDTFVSFVAVKSGAKDLIGRECGVERHKDIFKQLGIWKGLVKPKVGDIVIFNWSGNRQGWGNHIGYVANVDGDMITTIEGNTTKNGVSTVAYNRFVWNSVYIQGYARPRYAEGSQAPKVELSGDIEQLARDGIAGKLGNGEDRKRLLGDKYEAVQAKINELLSGTTVEKVQEDQQEAIEKIVKSEISDEDKNEIIQGILELVKAEDIKAVIEKALKD</sequence>
<dbReference type="SUPFAM" id="SSF54001">
    <property type="entry name" value="Cysteine proteinases"/>
    <property type="match status" value="1"/>
</dbReference>
<accession>K1LCU0</accession>
<reference evidence="4 5" key="1">
    <citation type="submission" date="2012-07" db="EMBL/GenBank/DDBJ databases">
        <title>The Genome Sequence of Facklamia hominis CCUG 36813.</title>
        <authorList>
            <consortium name="The Broad Institute Genome Sequencing Platform"/>
            <person name="Earl A."/>
            <person name="Ward D."/>
            <person name="Feldgarden M."/>
            <person name="Gevers D."/>
            <person name="Huys G."/>
            <person name="Walker B."/>
            <person name="Young S.K."/>
            <person name="Zeng Q."/>
            <person name="Gargeya S."/>
            <person name="Fitzgerald M."/>
            <person name="Haas B."/>
            <person name="Abouelleil A."/>
            <person name="Alvarado L."/>
            <person name="Arachchi H.M."/>
            <person name="Berlin A.M."/>
            <person name="Chapman S.B."/>
            <person name="Goldberg J."/>
            <person name="Griggs A."/>
            <person name="Gujja S."/>
            <person name="Hansen M."/>
            <person name="Howarth C."/>
            <person name="Imamovic A."/>
            <person name="Larimer J."/>
            <person name="McCowen C."/>
            <person name="Montmayeur A."/>
            <person name="Murphy C."/>
            <person name="Neiman D."/>
            <person name="Pearson M."/>
            <person name="Priest M."/>
            <person name="Roberts A."/>
            <person name="Saif S."/>
            <person name="Shea T."/>
            <person name="Sisk P."/>
            <person name="Sykes S."/>
            <person name="Wortman J."/>
            <person name="Nusbaum C."/>
            <person name="Birren B."/>
        </authorList>
    </citation>
    <scope>NUCLEOTIDE SEQUENCE [LARGE SCALE GENOMIC DNA]</scope>
    <source>
        <strain evidence="4 5">CCUG 36813</strain>
    </source>
</reference>
<feature type="domain" description="Cpl-7 lysozyme C-terminal" evidence="3">
    <location>
        <begin position="368"/>
        <end position="406"/>
    </location>
</feature>
<dbReference type="SMART" id="SM01095">
    <property type="entry name" value="Cpl-7"/>
    <property type="match status" value="1"/>
</dbReference>
<dbReference type="EMBL" id="AGZD01000007">
    <property type="protein sequence ID" value="EKB54445.1"/>
    <property type="molecule type" value="Genomic_DNA"/>
</dbReference>
<dbReference type="HOGENOM" id="CLU_594149_0_0_9"/>
<dbReference type="AlphaFoldDB" id="K1LCU0"/>
<organism evidence="4 5">
    <name type="scientific">Facklamia hominis CCUG 36813</name>
    <dbReference type="NCBI Taxonomy" id="883111"/>
    <lineage>
        <taxon>Bacteria</taxon>
        <taxon>Bacillati</taxon>
        <taxon>Bacillota</taxon>
        <taxon>Bacilli</taxon>
        <taxon>Lactobacillales</taxon>
        <taxon>Aerococcaceae</taxon>
        <taxon>Facklamia</taxon>
    </lineage>
</organism>
<evidence type="ECO:0000259" key="3">
    <source>
        <dbReference type="SMART" id="SM01095"/>
    </source>
</evidence>